<feature type="compositionally biased region" description="Polar residues" evidence="1">
    <location>
        <begin position="523"/>
        <end position="532"/>
    </location>
</feature>
<gene>
    <name evidence="2" type="ORF">LCGC14_1144420</name>
</gene>
<evidence type="ECO:0000256" key="1">
    <source>
        <dbReference type="SAM" id="MobiDB-lite"/>
    </source>
</evidence>
<reference evidence="2" key="1">
    <citation type="journal article" date="2015" name="Nature">
        <title>Complex archaea that bridge the gap between prokaryotes and eukaryotes.</title>
        <authorList>
            <person name="Spang A."/>
            <person name="Saw J.H."/>
            <person name="Jorgensen S.L."/>
            <person name="Zaremba-Niedzwiedzka K."/>
            <person name="Martijn J."/>
            <person name="Lind A.E."/>
            <person name="van Eijk R."/>
            <person name="Schleper C."/>
            <person name="Guy L."/>
            <person name="Ettema T.J."/>
        </authorList>
    </citation>
    <scope>NUCLEOTIDE SEQUENCE</scope>
</reference>
<dbReference type="AlphaFoldDB" id="A0A0F9Q341"/>
<feature type="region of interest" description="Disordered" evidence="1">
    <location>
        <begin position="1"/>
        <end position="23"/>
    </location>
</feature>
<dbReference type="EMBL" id="LAZR01005457">
    <property type="protein sequence ID" value="KKM99792.1"/>
    <property type="molecule type" value="Genomic_DNA"/>
</dbReference>
<feature type="region of interest" description="Disordered" evidence="1">
    <location>
        <begin position="520"/>
        <end position="561"/>
    </location>
</feature>
<accession>A0A0F9Q341</accession>
<organism evidence="2">
    <name type="scientific">marine sediment metagenome</name>
    <dbReference type="NCBI Taxonomy" id="412755"/>
    <lineage>
        <taxon>unclassified sequences</taxon>
        <taxon>metagenomes</taxon>
        <taxon>ecological metagenomes</taxon>
    </lineage>
</organism>
<evidence type="ECO:0000313" key="2">
    <source>
        <dbReference type="EMBL" id="KKM99792.1"/>
    </source>
</evidence>
<evidence type="ECO:0008006" key="3">
    <source>
        <dbReference type="Google" id="ProtNLM"/>
    </source>
</evidence>
<protein>
    <recommendedName>
        <fullName evidence="3">Portal protein</fullName>
    </recommendedName>
</protein>
<name>A0A0F9Q341_9ZZZZ</name>
<sequence length="561" mass="62888">MVDFLQAHKDEKERRADLNTRRDNDGKMVTSFAYVMKGTGENKEPIPDVINITMNRVKVFKAYVLAALHKADEKSFVDSENTKVKKDKIKDYVDAAFASANYQRYIKGEVALEPYFDDQACMMGELDAKVIFQIKQGEQGEEGDYLDTEITPQDTQFVAYNRGSSGLAWHTYEKTKSKGEIESEPWFEDAKIDETGKEAVVLDLWTPEENKIYIAEKEVFKQPNIFGYVPICVQKVPIGSMSESADNLKYQMESIFFLIRDFIEEYYRCISVLQTLNFLAIKQATQEVTDSEEPYTPDQLRPGSNVKVDYPNAISSIPYGKAERSMILALQEINKAINDGTLARITLGDLPGELSAVALIQIEQGQGQVYMPRLGARGLLKEQIATMLIKQSLLLGSVEMGVPGHKKPWKMSDLEGDYKIGYTYTNKSPETDFARVSMQKSYVNVIDEESILKDVLKRDDPKGDLKKLNRQRLRILVPNLQIYDGLMALAEAHEEGDESAAAEIAITEAQLGVSAEQMLAGNLPQQGQQPAQPSELPLLANKGSAQGAADLIRTPEEEVEE</sequence>
<comment type="caution">
    <text evidence="2">The sequence shown here is derived from an EMBL/GenBank/DDBJ whole genome shotgun (WGS) entry which is preliminary data.</text>
</comment>
<proteinExistence type="predicted"/>